<dbReference type="Pfam" id="PF00011">
    <property type="entry name" value="HSP20"/>
    <property type="match status" value="1"/>
</dbReference>
<dbReference type="AlphaFoldDB" id="A0A3G1KVG1"/>
<evidence type="ECO:0000256" key="2">
    <source>
        <dbReference type="RuleBase" id="RU003616"/>
    </source>
</evidence>
<name>A0A3G1KVG1_FORW1</name>
<keyword evidence="5" id="KW-1185">Reference proteome</keyword>
<dbReference type="RefSeq" id="WP_148135745.1">
    <property type="nucleotide sequence ID" value="NZ_CP017634.1"/>
</dbReference>
<accession>A0A3G1KVG1</accession>
<dbReference type="InterPro" id="IPR002068">
    <property type="entry name" value="A-crystallin/Hsp20_dom"/>
</dbReference>
<sequence>MGKKDGLGGWGLGDLFKDLGNLLEIIDKMEDMGCNEMSKTGEFGSPGPKGLKGTYGFSIRTSGLGRPMIQPFGNVRAGAGKVEFDETWEPILDVFDEQDHVLVVAELPGISEDQLELKIEDDHLQLRASGLRQYKKNIPLPYAVDENKIVSVLKNGIVEITLPKKSDQPE</sequence>
<dbReference type="PROSITE" id="PS01031">
    <property type="entry name" value="SHSP"/>
    <property type="match status" value="1"/>
</dbReference>
<evidence type="ECO:0000259" key="3">
    <source>
        <dbReference type="PROSITE" id="PS01031"/>
    </source>
</evidence>
<evidence type="ECO:0000256" key="1">
    <source>
        <dbReference type="PROSITE-ProRule" id="PRU00285"/>
    </source>
</evidence>
<proteinExistence type="inferred from homology"/>
<protein>
    <recommendedName>
        <fullName evidence="3">SHSP domain-containing protein</fullName>
    </recommendedName>
</protein>
<dbReference type="InterPro" id="IPR008978">
    <property type="entry name" value="HSP20-like_chaperone"/>
</dbReference>
<gene>
    <name evidence="4" type="ORF">DCMF_18245</name>
</gene>
<dbReference type="SUPFAM" id="SSF49764">
    <property type="entry name" value="HSP20-like chaperones"/>
    <property type="match status" value="1"/>
</dbReference>
<feature type="domain" description="SHSP" evidence="3">
    <location>
        <begin position="82"/>
        <end position="170"/>
    </location>
</feature>
<dbReference type="Gene3D" id="2.60.40.790">
    <property type="match status" value="1"/>
</dbReference>
<dbReference type="EMBL" id="CP017634">
    <property type="protein sequence ID" value="ATW26432.1"/>
    <property type="molecule type" value="Genomic_DNA"/>
</dbReference>
<evidence type="ECO:0000313" key="5">
    <source>
        <dbReference type="Proteomes" id="UP000323521"/>
    </source>
</evidence>
<reference evidence="4 5" key="1">
    <citation type="submission" date="2016-10" db="EMBL/GenBank/DDBJ databases">
        <title>Complete Genome Sequence of Peptococcaceae strain DCMF.</title>
        <authorList>
            <person name="Edwards R.J."/>
            <person name="Holland S.I."/>
            <person name="Deshpande N.P."/>
            <person name="Wong Y.K."/>
            <person name="Ertan H."/>
            <person name="Manefield M."/>
            <person name="Russell T.L."/>
            <person name="Lee M.J."/>
        </authorList>
    </citation>
    <scope>NUCLEOTIDE SEQUENCE [LARGE SCALE GENOMIC DNA]</scope>
    <source>
        <strain evidence="4 5">DCMF</strain>
    </source>
</reference>
<dbReference type="Proteomes" id="UP000323521">
    <property type="component" value="Chromosome"/>
</dbReference>
<dbReference type="KEGG" id="fwa:DCMF_18245"/>
<comment type="similarity">
    <text evidence="1 2">Belongs to the small heat shock protein (HSP20) family.</text>
</comment>
<dbReference type="CDD" id="cd06464">
    <property type="entry name" value="ACD_sHsps-like"/>
    <property type="match status" value="1"/>
</dbReference>
<dbReference type="OrthoDB" id="1806521at2"/>
<evidence type="ECO:0000313" key="4">
    <source>
        <dbReference type="EMBL" id="ATW26432.1"/>
    </source>
</evidence>
<organism evidence="4 5">
    <name type="scientific">Formimonas warabiya</name>
    <dbReference type="NCBI Taxonomy" id="1761012"/>
    <lineage>
        <taxon>Bacteria</taxon>
        <taxon>Bacillati</taxon>
        <taxon>Bacillota</taxon>
        <taxon>Clostridia</taxon>
        <taxon>Eubacteriales</taxon>
        <taxon>Peptococcaceae</taxon>
        <taxon>Candidatus Formimonas</taxon>
    </lineage>
</organism>